<dbReference type="CDD" id="cd03453">
    <property type="entry name" value="SAV4209_like"/>
    <property type="match status" value="1"/>
</dbReference>
<protein>
    <submittedName>
        <fullName evidence="3">Acyl dehydratase</fullName>
    </submittedName>
</protein>
<evidence type="ECO:0000259" key="2">
    <source>
        <dbReference type="Pfam" id="PF01575"/>
    </source>
</evidence>
<evidence type="ECO:0000313" key="4">
    <source>
        <dbReference type="Proteomes" id="UP000436989"/>
    </source>
</evidence>
<comment type="similarity">
    <text evidence="1">Belongs to the enoyl-CoA hydratase/isomerase family.</text>
</comment>
<dbReference type="PANTHER" id="PTHR43841:SF3">
    <property type="entry name" value="(3R)-HYDROXYACYL-ACP DEHYDRATASE SUBUNIT HADB"/>
    <property type="match status" value="1"/>
</dbReference>
<accession>A0A6N8GJ66</accession>
<dbReference type="EMBL" id="WOGU01000002">
    <property type="protein sequence ID" value="MUN62282.1"/>
    <property type="molecule type" value="Genomic_DNA"/>
</dbReference>
<gene>
    <name evidence="3" type="ORF">GMA12_03855</name>
</gene>
<evidence type="ECO:0000313" key="3">
    <source>
        <dbReference type="EMBL" id="MUN62282.1"/>
    </source>
</evidence>
<dbReference type="Proteomes" id="UP000436989">
    <property type="component" value="Unassembled WGS sequence"/>
</dbReference>
<dbReference type="InterPro" id="IPR029069">
    <property type="entry name" value="HotDog_dom_sf"/>
</dbReference>
<reference evidence="3 4" key="1">
    <citation type="submission" date="2019-12" db="EMBL/GenBank/DDBJ databases">
        <authorList>
            <person name="Shi Y."/>
        </authorList>
    </citation>
    <scope>NUCLEOTIDE SEQUENCE [LARGE SCALE GENOMIC DNA]</scope>
    <source>
        <strain evidence="3 4">JCM 17929</strain>
    </source>
</reference>
<comment type="caution">
    <text evidence="3">The sequence shown here is derived from an EMBL/GenBank/DDBJ whole genome shotgun (WGS) entry which is preliminary data.</text>
</comment>
<proteinExistence type="inferred from homology"/>
<dbReference type="GO" id="GO:0005835">
    <property type="term" value="C:fatty acid synthase complex"/>
    <property type="evidence" value="ECO:0007669"/>
    <property type="project" value="InterPro"/>
</dbReference>
<dbReference type="InterPro" id="IPR002539">
    <property type="entry name" value="MaoC-like_dom"/>
</dbReference>
<dbReference type="GO" id="GO:0006633">
    <property type="term" value="P:fatty acid biosynthetic process"/>
    <property type="evidence" value="ECO:0007669"/>
    <property type="project" value="InterPro"/>
</dbReference>
<dbReference type="PRINTS" id="PR01483">
    <property type="entry name" value="FASYNTHASE"/>
</dbReference>
<dbReference type="GO" id="GO:0004312">
    <property type="term" value="F:fatty acid synthase activity"/>
    <property type="evidence" value="ECO:0007669"/>
    <property type="project" value="InterPro"/>
</dbReference>
<sequence>MSIAFDDLKKGQEIGQRRIELSRADLVRYAGASGDLNPIHWNEQFARAVDLPDVIAHGMLTMGAAVQLVTDWAGDPGAVVDYQTRFTKPVVVPNRFGTAVEASTALTVTGKIGALDAAARTARVDLTVTAPDLTAPDADPATAAQLKVLVKAQAVVQLA</sequence>
<dbReference type="InterPro" id="IPR003965">
    <property type="entry name" value="Fatty_acid_synthase"/>
</dbReference>
<dbReference type="PANTHER" id="PTHR43841">
    <property type="entry name" value="3-HYDROXYACYL-THIOESTER DEHYDRATASE HTDX-RELATED"/>
    <property type="match status" value="1"/>
</dbReference>
<dbReference type="Pfam" id="PF01575">
    <property type="entry name" value="MaoC_dehydratas"/>
    <property type="match status" value="1"/>
</dbReference>
<feature type="domain" description="MaoC-like" evidence="2">
    <location>
        <begin position="11"/>
        <end position="103"/>
    </location>
</feature>
<name>A0A6N8GJ66_9MICC</name>
<organism evidence="3 4">
    <name type="scientific">Kocuria sediminis</name>
    <dbReference type="NCBI Taxonomy" id="1038857"/>
    <lineage>
        <taxon>Bacteria</taxon>
        <taxon>Bacillati</taxon>
        <taxon>Actinomycetota</taxon>
        <taxon>Actinomycetes</taxon>
        <taxon>Micrococcales</taxon>
        <taxon>Micrococcaceae</taxon>
        <taxon>Kocuria</taxon>
    </lineage>
</organism>
<dbReference type="RefSeq" id="WP_162459442.1">
    <property type="nucleotide sequence ID" value="NZ_WOGU01000002.1"/>
</dbReference>
<evidence type="ECO:0000256" key="1">
    <source>
        <dbReference type="ARBA" id="ARBA00005254"/>
    </source>
</evidence>
<dbReference type="Gene3D" id="3.10.129.10">
    <property type="entry name" value="Hotdog Thioesterase"/>
    <property type="match status" value="1"/>
</dbReference>
<keyword evidence="4" id="KW-1185">Reference proteome</keyword>
<dbReference type="SUPFAM" id="SSF54637">
    <property type="entry name" value="Thioesterase/thiol ester dehydrase-isomerase"/>
    <property type="match status" value="1"/>
</dbReference>
<dbReference type="AlphaFoldDB" id="A0A6N8GJ66"/>